<organism evidence="1 2">
    <name type="scientific">Daphnia pulex</name>
    <name type="common">Water flea</name>
    <dbReference type="NCBI Taxonomy" id="6669"/>
    <lineage>
        <taxon>Eukaryota</taxon>
        <taxon>Metazoa</taxon>
        <taxon>Ecdysozoa</taxon>
        <taxon>Arthropoda</taxon>
        <taxon>Crustacea</taxon>
        <taxon>Branchiopoda</taxon>
        <taxon>Diplostraca</taxon>
        <taxon>Cladocera</taxon>
        <taxon>Anomopoda</taxon>
        <taxon>Daphniidae</taxon>
        <taxon>Daphnia</taxon>
    </lineage>
</organism>
<sequence>MIPNDDESKALAITTLDVKRRTHGHWTTNNTVTIFTLMLPILFLLHKSVVSQPIVICRLVSCHQIGNVISGNEDSAVVEKLSHSNHRVEAPNRAANDKFIAVTPLEIKPRDFVPSSFREIFQILTFSFRAKWHKEILHSIGQVAASSGEDERRSFPLS</sequence>
<proteinExistence type="predicted"/>
<keyword evidence="2" id="KW-1185">Reference proteome</keyword>
<dbReference type="EMBL" id="GL732589">
    <property type="protein sequence ID" value="EFX73646.1"/>
    <property type="molecule type" value="Genomic_DNA"/>
</dbReference>
<gene>
    <name evidence="1" type="ORF">DAPPUDRAFT_252953</name>
</gene>
<dbReference type="KEGG" id="dpx:DAPPUDRAFT_252953"/>
<accession>E9H3V7</accession>
<dbReference type="InParanoid" id="E9H3V7"/>
<evidence type="ECO:0000313" key="2">
    <source>
        <dbReference type="Proteomes" id="UP000000305"/>
    </source>
</evidence>
<dbReference type="HOGENOM" id="CLU_1671120_0_0_1"/>
<dbReference type="Proteomes" id="UP000000305">
    <property type="component" value="Unassembled WGS sequence"/>
</dbReference>
<evidence type="ECO:0000313" key="1">
    <source>
        <dbReference type="EMBL" id="EFX73646.1"/>
    </source>
</evidence>
<protein>
    <submittedName>
        <fullName evidence="1">Uncharacterized protein</fullName>
    </submittedName>
</protein>
<dbReference type="AlphaFoldDB" id="E9H3V7"/>
<name>E9H3V7_DAPPU</name>
<reference evidence="1 2" key="1">
    <citation type="journal article" date="2011" name="Science">
        <title>The ecoresponsive genome of Daphnia pulex.</title>
        <authorList>
            <person name="Colbourne J.K."/>
            <person name="Pfrender M.E."/>
            <person name="Gilbert D."/>
            <person name="Thomas W.K."/>
            <person name="Tucker A."/>
            <person name="Oakley T.H."/>
            <person name="Tokishita S."/>
            <person name="Aerts A."/>
            <person name="Arnold G.J."/>
            <person name="Basu M.K."/>
            <person name="Bauer D.J."/>
            <person name="Caceres C.E."/>
            <person name="Carmel L."/>
            <person name="Casola C."/>
            <person name="Choi J.H."/>
            <person name="Detter J.C."/>
            <person name="Dong Q."/>
            <person name="Dusheyko S."/>
            <person name="Eads B.D."/>
            <person name="Frohlich T."/>
            <person name="Geiler-Samerotte K.A."/>
            <person name="Gerlach D."/>
            <person name="Hatcher P."/>
            <person name="Jogdeo S."/>
            <person name="Krijgsveld J."/>
            <person name="Kriventseva E.V."/>
            <person name="Kultz D."/>
            <person name="Laforsch C."/>
            <person name="Lindquist E."/>
            <person name="Lopez J."/>
            <person name="Manak J.R."/>
            <person name="Muller J."/>
            <person name="Pangilinan J."/>
            <person name="Patwardhan R.P."/>
            <person name="Pitluck S."/>
            <person name="Pritham E.J."/>
            <person name="Rechtsteiner A."/>
            <person name="Rho M."/>
            <person name="Rogozin I.B."/>
            <person name="Sakarya O."/>
            <person name="Salamov A."/>
            <person name="Schaack S."/>
            <person name="Shapiro H."/>
            <person name="Shiga Y."/>
            <person name="Skalitzky C."/>
            <person name="Smith Z."/>
            <person name="Souvorov A."/>
            <person name="Sung W."/>
            <person name="Tang Z."/>
            <person name="Tsuchiya D."/>
            <person name="Tu H."/>
            <person name="Vos H."/>
            <person name="Wang M."/>
            <person name="Wolf Y.I."/>
            <person name="Yamagata H."/>
            <person name="Yamada T."/>
            <person name="Ye Y."/>
            <person name="Shaw J.R."/>
            <person name="Andrews J."/>
            <person name="Crease T.J."/>
            <person name="Tang H."/>
            <person name="Lucas S.M."/>
            <person name="Robertson H.M."/>
            <person name="Bork P."/>
            <person name="Koonin E.V."/>
            <person name="Zdobnov E.M."/>
            <person name="Grigoriev I.V."/>
            <person name="Lynch M."/>
            <person name="Boore J.L."/>
        </authorList>
    </citation>
    <scope>NUCLEOTIDE SEQUENCE [LARGE SCALE GENOMIC DNA]</scope>
</reference>